<comment type="caution">
    <text evidence="1">The sequence shown here is derived from an EMBL/GenBank/DDBJ whole genome shotgun (WGS) entry which is preliminary data.</text>
</comment>
<reference evidence="1" key="1">
    <citation type="submission" date="2020-11" db="EMBL/GenBank/DDBJ databases">
        <authorList>
            <consortium name="DOE Joint Genome Institute"/>
            <person name="Ahrendt S."/>
            <person name="Riley R."/>
            <person name="Andreopoulos W."/>
            <person name="Labutti K."/>
            <person name="Pangilinan J."/>
            <person name="Ruiz-Duenas F.J."/>
            <person name="Barrasa J.M."/>
            <person name="Sanchez-Garcia M."/>
            <person name="Camarero S."/>
            <person name="Miyauchi S."/>
            <person name="Serrano A."/>
            <person name="Linde D."/>
            <person name="Babiker R."/>
            <person name="Drula E."/>
            <person name="Ayuso-Fernandez I."/>
            <person name="Pacheco R."/>
            <person name="Padilla G."/>
            <person name="Ferreira P."/>
            <person name="Barriuso J."/>
            <person name="Kellner H."/>
            <person name="Castanera R."/>
            <person name="Alfaro M."/>
            <person name="Ramirez L."/>
            <person name="Pisabarro A.G."/>
            <person name="Kuo A."/>
            <person name="Tritt A."/>
            <person name="Lipzen A."/>
            <person name="He G."/>
            <person name="Yan M."/>
            <person name="Ng V."/>
            <person name="Cullen D."/>
            <person name="Martin F."/>
            <person name="Rosso M.-N."/>
            <person name="Henrissat B."/>
            <person name="Hibbett D."/>
            <person name="Martinez A.T."/>
            <person name="Grigoriev I.V."/>
        </authorList>
    </citation>
    <scope>NUCLEOTIDE SEQUENCE</scope>
    <source>
        <strain evidence="1">AH 40177</strain>
    </source>
</reference>
<organism evidence="1 2">
    <name type="scientific">Rhodocollybia butyracea</name>
    <dbReference type="NCBI Taxonomy" id="206335"/>
    <lineage>
        <taxon>Eukaryota</taxon>
        <taxon>Fungi</taxon>
        <taxon>Dikarya</taxon>
        <taxon>Basidiomycota</taxon>
        <taxon>Agaricomycotina</taxon>
        <taxon>Agaricomycetes</taxon>
        <taxon>Agaricomycetidae</taxon>
        <taxon>Agaricales</taxon>
        <taxon>Marasmiineae</taxon>
        <taxon>Omphalotaceae</taxon>
        <taxon>Rhodocollybia</taxon>
    </lineage>
</organism>
<dbReference type="OrthoDB" id="420076at2759"/>
<dbReference type="AlphaFoldDB" id="A0A9P5TXB5"/>
<protein>
    <submittedName>
        <fullName evidence="1">Uncharacterized protein</fullName>
    </submittedName>
</protein>
<keyword evidence="2" id="KW-1185">Reference proteome</keyword>
<sequence length="294" mass="32102">MGPYNKFFQTSDLISTWVAHKDNWSGDLTSIMAQSSEGTQRSHVASHIGLSKGSGSLTEDRHRIKEWIMSNGSWTFAAVLDGKFPSFVNPHTKAWWITVEFVVKELPQRLKDLLATELSQSPQLHLDDNLVARLLIKAVTEVDSRIADNFKSLLPENFGQIAAGDVVSALKGPASADGSPRVKVLVEHPNEEQCVITNGTGIITRALGCLILSRDSVLASTGRRSLIHACASIAASAQGKGQNMAVEILWQAFGGDGEGNLYGDELSRKNPDLYFLNMAGHGQRHLNMFKTSFN</sequence>
<accession>A0A9P5TXB5</accession>
<proteinExistence type="predicted"/>
<evidence type="ECO:0000313" key="2">
    <source>
        <dbReference type="Proteomes" id="UP000772434"/>
    </source>
</evidence>
<name>A0A9P5TXB5_9AGAR</name>
<evidence type="ECO:0000313" key="1">
    <source>
        <dbReference type="EMBL" id="KAF9059295.1"/>
    </source>
</evidence>
<gene>
    <name evidence="1" type="ORF">BDP27DRAFT_1501690</name>
</gene>
<dbReference type="EMBL" id="JADNRY010000312">
    <property type="protein sequence ID" value="KAF9059295.1"/>
    <property type="molecule type" value="Genomic_DNA"/>
</dbReference>
<dbReference type="Proteomes" id="UP000772434">
    <property type="component" value="Unassembled WGS sequence"/>
</dbReference>